<dbReference type="EMBL" id="DUHT01000045">
    <property type="protein sequence ID" value="HIH64787.1"/>
    <property type="molecule type" value="Genomic_DNA"/>
</dbReference>
<feature type="transmembrane region" description="Helical" evidence="1">
    <location>
        <begin position="12"/>
        <end position="33"/>
    </location>
</feature>
<dbReference type="GeneID" id="82297118"/>
<dbReference type="AlphaFoldDB" id="A0A7J4MVW1"/>
<reference evidence="3" key="1">
    <citation type="journal article" date="2020" name="bioRxiv">
        <title>A rank-normalized archaeal taxonomy based on genome phylogeny resolves widespread incomplete and uneven classifications.</title>
        <authorList>
            <person name="Rinke C."/>
            <person name="Chuvochina M."/>
            <person name="Mussig A.J."/>
            <person name="Chaumeil P.-A."/>
            <person name="Waite D.W."/>
            <person name="Whitman W.B."/>
            <person name="Parks D.H."/>
            <person name="Hugenholtz P."/>
        </authorList>
    </citation>
    <scope>NUCLEOTIDE SEQUENCE [LARGE SCALE GENOMIC DNA]</scope>
</reference>
<keyword evidence="1" id="KW-1133">Transmembrane helix</keyword>
<evidence type="ECO:0000313" key="3">
    <source>
        <dbReference type="Proteomes" id="UP000538031"/>
    </source>
</evidence>
<gene>
    <name evidence="2" type="ORF">HA285_04215</name>
</gene>
<organism evidence="2 3">
    <name type="scientific">Methanothermobacter thermautotrophicus</name>
    <name type="common">Methanobacterium thermoformicicum</name>
    <dbReference type="NCBI Taxonomy" id="145262"/>
    <lineage>
        <taxon>Archaea</taxon>
        <taxon>Methanobacteriati</taxon>
        <taxon>Methanobacteriota</taxon>
        <taxon>Methanomada group</taxon>
        <taxon>Methanobacteria</taxon>
        <taxon>Methanobacteriales</taxon>
        <taxon>Methanobacteriaceae</taxon>
        <taxon>Methanothermobacter</taxon>
    </lineage>
</organism>
<keyword evidence="1" id="KW-0472">Membrane</keyword>
<comment type="caution">
    <text evidence="2">The sequence shown here is derived from an EMBL/GenBank/DDBJ whole genome shotgun (WGS) entry which is preliminary data.</text>
</comment>
<accession>A0A7J4MVW1</accession>
<evidence type="ECO:0000256" key="1">
    <source>
        <dbReference type="SAM" id="Phobius"/>
    </source>
</evidence>
<keyword evidence="1" id="KW-0812">Transmembrane</keyword>
<proteinExistence type="predicted"/>
<dbReference type="Proteomes" id="UP000538031">
    <property type="component" value="Unassembled WGS sequence"/>
</dbReference>
<protein>
    <submittedName>
        <fullName evidence="2">Uncharacterized protein</fullName>
    </submittedName>
</protein>
<name>A0A7J4MVW1_METTF</name>
<dbReference type="RefSeq" id="WP_286709127.1">
    <property type="nucleotide sequence ID" value="NZ_CP194219.1"/>
</dbReference>
<evidence type="ECO:0000313" key="2">
    <source>
        <dbReference type="EMBL" id="HIH64787.1"/>
    </source>
</evidence>
<sequence>MLPLNSTKKGRLFAILMIALIAYGVSSTLCILVKPSFAVELPTDFLPSEEKIQTMGNPGFEPVTLRKHVLNNTTNITNTSDVTVYIDNRTNQSSTPFNRNQD</sequence>